<dbReference type="GO" id="GO:0005815">
    <property type="term" value="C:microtubule organizing center"/>
    <property type="evidence" value="ECO:0007669"/>
    <property type="project" value="TreeGrafter"/>
</dbReference>
<feature type="compositionally biased region" description="Basic residues" evidence="2">
    <location>
        <begin position="1"/>
        <end position="10"/>
    </location>
</feature>
<dbReference type="PANTHER" id="PTHR14332:SF3">
    <property type="entry name" value="DISRUPTED IN SCHIZOPHRENIA 1 PROTEIN"/>
    <property type="match status" value="1"/>
</dbReference>
<organism evidence="3 4">
    <name type="scientific">Scleropages formosus</name>
    <name type="common">Asian bonytongue</name>
    <name type="synonym">Osteoglossum formosum</name>
    <dbReference type="NCBI Taxonomy" id="113540"/>
    <lineage>
        <taxon>Eukaryota</taxon>
        <taxon>Metazoa</taxon>
        <taxon>Chordata</taxon>
        <taxon>Craniata</taxon>
        <taxon>Vertebrata</taxon>
        <taxon>Euteleostomi</taxon>
        <taxon>Actinopterygii</taxon>
        <taxon>Neopterygii</taxon>
        <taxon>Teleostei</taxon>
        <taxon>Osteoglossocephala</taxon>
        <taxon>Osteoglossomorpha</taxon>
        <taxon>Osteoglossiformes</taxon>
        <taxon>Osteoglossidae</taxon>
        <taxon>Scleropages</taxon>
    </lineage>
</organism>
<dbReference type="GO" id="GO:0045111">
    <property type="term" value="C:intermediate filament cytoskeleton"/>
    <property type="evidence" value="ECO:0007669"/>
    <property type="project" value="TreeGrafter"/>
</dbReference>
<proteinExistence type="predicted"/>
<feature type="compositionally biased region" description="Polar residues" evidence="2">
    <location>
        <begin position="22"/>
        <end position="38"/>
    </location>
</feature>
<accession>A0A8C9TWH7</accession>
<dbReference type="OrthoDB" id="9836442at2759"/>
<dbReference type="PANTHER" id="PTHR14332">
    <property type="entry name" value="DISRUPTED IN SCHIZOPHRENIA 1 PROTEIN"/>
    <property type="match status" value="1"/>
</dbReference>
<dbReference type="AlphaFoldDB" id="A0A8C9TWH7"/>
<reference evidence="3 4" key="1">
    <citation type="submission" date="2019-04" db="EMBL/GenBank/DDBJ databases">
        <authorList>
            <consortium name="Wellcome Sanger Institute Data Sharing"/>
        </authorList>
    </citation>
    <scope>NUCLEOTIDE SEQUENCE [LARGE SCALE GENOMIC DNA]</scope>
</reference>
<evidence type="ECO:0000313" key="4">
    <source>
        <dbReference type="Proteomes" id="UP000694397"/>
    </source>
</evidence>
<feature type="compositionally biased region" description="Low complexity" evidence="2">
    <location>
        <begin position="193"/>
        <end position="222"/>
    </location>
</feature>
<dbReference type="Proteomes" id="UP000694397">
    <property type="component" value="Chromosome 4"/>
</dbReference>
<dbReference type="Ensembl" id="ENSSFOT00015073404.1">
    <property type="protein sequence ID" value="ENSSFOP00015053902.1"/>
    <property type="gene ID" value="ENSSFOG00015008238.2"/>
</dbReference>
<reference evidence="3" key="2">
    <citation type="submission" date="2025-08" db="UniProtKB">
        <authorList>
            <consortium name="Ensembl"/>
        </authorList>
    </citation>
    <scope>IDENTIFICATION</scope>
</reference>
<name>A0A8C9TWH7_SCLFO</name>
<evidence type="ECO:0000256" key="1">
    <source>
        <dbReference type="SAM" id="Coils"/>
    </source>
</evidence>
<dbReference type="InterPro" id="IPR026081">
    <property type="entry name" value="DISC1"/>
</dbReference>
<reference evidence="3" key="3">
    <citation type="submission" date="2025-09" db="UniProtKB">
        <authorList>
            <consortium name="Ensembl"/>
        </authorList>
    </citation>
    <scope>IDENTIFICATION</scope>
</reference>
<protein>
    <submittedName>
        <fullName evidence="3">DISC1 scaffold protein</fullName>
    </submittedName>
</protein>
<feature type="region of interest" description="Disordered" evidence="2">
    <location>
        <begin position="1"/>
        <end position="92"/>
    </location>
</feature>
<feature type="coiled-coil region" evidence="1">
    <location>
        <begin position="345"/>
        <end position="393"/>
    </location>
</feature>
<dbReference type="GO" id="GO:0001764">
    <property type="term" value="P:neuron migration"/>
    <property type="evidence" value="ECO:0007669"/>
    <property type="project" value="TreeGrafter"/>
</dbReference>
<keyword evidence="1" id="KW-0175">Coiled coil</keyword>
<feature type="compositionally biased region" description="Basic and acidic residues" evidence="2">
    <location>
        <begin position="167"/>
        <end position="178"/>
    </location>
</feature>
<feature type="compositionally biased region" description="Polar residues" evidence="2">
    <location>
        <begin position="110"/>
        <end position="120"/>
    </location>
</feature>
<sequence>GLSSRRRLPRRPGYMRADLLGTLQSTAQEDGQRSTLTNGEGRDLSFTLSQQPSRLNVADPTLRDSSGLRSKPRFDPGTHVAPLSPNQHSAKRDRFNSSFSFIRLSLNSAQGMDGSTGSPEQSEDRPVSPGKWGPVFVPSGQLEPACPSLKPGLAHSTDSSSLPVSPEVERSICPEPWREPPAGPADRRDALPDADSCSLDAEASSSLSVDSSDAASGSSVTSGYESATPCSDRAWEALAKKYESVLQDSLQSNRTNAKIESMMLKLQRLQQKAVLEDDYDTAEHFGNKLEELRRERGSLTLGLPSRHPTVERFLGRLRVRVRSAMQGAAGHPSHLEVLQRPLLRREQLRKEKQLVEDEMRELQRRLAELRERNAQLDRDLEQEEYLLEGEEDEGPALSGCSPTQLHELSRALEDTVTSQHRAQICTNLPLPVLRLQERERTLNTSIKEATAKVVMSQRLGGSLRRKVSESETQLLALHEAKIAAISGNDFSSAKELKAEMKCAYGERERLEGLLKRLQVLSAGNSRELAHMKEEQLLVKQELARREVHSKGSLMDRHGGSLGTTGPWISSLFWGRLLHCGSRVARFLPSPTPTRGRYFSDFTHVRTRVSPSVCCWSTPSSSYD</sequence>
<dbReference type="GO" id="GO:0005874">
    <property type="term" value="C:microtubule"/>
    <property type="evidence" value="ECO:0007669"/>
    <property type="project" value="TreeGrafter"/>
</dbReference>
<evidence type="ECO:0000256" key="2">
    <source>
        <dbReference type="SAM" id="MobiDB-lite"/>
    </source>
</evidence>
<dbReference type="GO" id="GO:0060271">
    <property type="term" value="P:cilium assembly"/>
    <property type="evidence" value="ECO:0007669"/>
    <property type="project" value="TreeGrafter"/>
</dbReference>
<keyword evidence="4" id="KW-1185">Reference proteome</keyword>
<dbReference type="GeneTree" id="ENSGT00390000006176"/>
<feature type="region of interest" description="Disordered" evidence="2">
    <location>
        <begin position="110"/>
        <end position="226"/>
    </location>
</feature>
<evidence type="ECO:0000313" key="3">
    <source>
        <dbReference type="Ensembl" id="ENSSFOP00015053902.1"/>
    </source>
</evidence>